<accession>A0ABQ8H5N4</accession>
<evidence type="ECO:0000256" key="3">
    <source>
        <dbReference type="ARBA" id="ARBA00022692"/>
    </source>
</evidence>
<feature type="transmembrane region" description="Helical" evidence="7">
    <location>
        <begin position="133"/>
        <end position="151"/>
    </location>
</feature>
<dbReference type="Pfam" id="PF01694">
    <property type="entry name" value="Rhomboid"/>
    <property type="match status" value="1"/>
</dbReference>
<keyword evidence="10" id="KW-1185">Reference proteome</keyword>
<organism evidence="9 10">
    <name type="scientific">Xanthoceras sorbifolium</name>
    <dbReference type="NCBI Taxonomy" id="99658"/>
    <lineage>
        <taxon>Eukaryota</taxon>
        <taxon>Viridiplantae</taxon>
        <taxon>Streptophyta</taxon>
        <taxon>Embryophyta</taxon>
        <taxon>Tracheophyta</taxon>
        <taxon>Spermatophyta</taxon>
        <taxon>Magnoliopsida</taxon>
        <taxon>eudicotyledons</taxon>
        <taxon>Gunneridae</taxon>
        <taxon>Pentapetalae</taxon>
        <taxon>rosids</taxon>
        <taxon>malvids</taxon>
        <taxon>Sapindales</taxon>
        <taxon>Sapindaceae</taxon>
        <taxon>Xanthoceroideae</taxon>
        <taxon>Xanthoceras</taxon>
    </lineage>
</organism>
<evidence type="ECO:0000256" key="5">
    <source>
        <dbReference type="ARBA" id="ARBA00022989"/>
    </source>
</evidence>
<proteinExistence type="inferred from homology"/>
<feature type="transmembrane region" description="Helical" evidence="7">
    <location>
        <begin position="250"/>
        <end position="269"/>
    </location>
</feature>
<sequence>MQRLLSLKQFASNFPKNTTNIIFSKSEISHTNQTIQNQLFSSFSRHPFYRTLPWRSQHSRPLKTHASLPKPLFVKRHLCCLSNTQLRKTFVDCGILFSTRAQFLKRSFQSLPNFASHRRSWRSWFQRLSADEFVLGLIIANAAVFILWRIADQKFMMNNFTISLDNFVHGRLHTLITSAFSHVDIEHILSNMIGLYFFGMNIGRSFGPEYLLKLYLAGAIGGSVFYLVHHAFLALSSKNQGMRMMDPSKIPALGASGAVNAIMLLNILLNPKATLYIDFIIPVPAALLGIFLIGKDTLRIIEGNSNISGSCHLGGAAVAAIAWARLRRGRF</sequence>
<reference evidence="9 10" key="1">
    <citation type="submission" date="2021-02" db="EMBL/GenBank/DDBJ databases">
        <title>Plant Genome Project.</title>
        <authorList>
            <person name="Zhang R.-G."/>
        </authorList>
    </citation>
    <scope>NUCLEOTIDE SEQUENCE [LARGE SCALE GENOMIC DNA]</scope>
    <source>
        <tissue evidence="9">Leaves</tissue>
    </source>
</reference>
<evidence type="ECO:0000313" key="9">
    <source>
        <dbReference type="EMBL" id="KAH7549237.1"/>
    </source>
</evidence>
<dbReference type="InterPro" id="IPR050925">
    <property type="entry name" value="Rhomboid_protease_S54"/>
</dbReference>
<dbReference type="SUPFAM" id="SSF144091">
    <property type="entry name" value="Rhomboid-like"/>
    <property type="match status" value="1"/>
</dbReference>
<dbReference type="InterPro" id="IPR022764">
    <property type="entry name" value="Peptidase_S54_rhomboid_dom"/>
</dbReference>
<dbReference type="PANTHER" id="PTHR43731:SF14">
    <property type="entry name" value="PRESENILIN-ASSOCIATED RHOMBOID-LIKE PROTEIN, MITOCHONDRIAL"/>
    <property type="match status" value="1"/>
</dbReference>
<comment type="similarity">
    <text evidence="2">Belongs to the peptidase S54 family.</text>
</comment>
<dbReference type="Gene3D" id="1.20.1540.10">
    <property type="entry name" value="Rhomboid-like"/>
    <property type="match status" value="1"/>
</dbReference>
<keyword evidence="3 7" id="KW-0812">Transmembrane</keyword>
<dbReference type="InterPro" id="IPR035952">
    <property type="entry name" value="Rhomboid-like_sf"/>
</dbReference>
<dbReference type="PANTHER" id="PTHR43731">
    <property type="entry name" value="RHOMBOID PROTEASE"/>
    <property type="match status" value="1"/>
</dbReference>
<keyword evidence="6 7" id="KW-0472">Membrane</keyword>
<evidence type="ECO:0000256" key="7">
    <source>
        <dbReference type="SAM" id="Phobius"/>
    </source>
</evidence>
<gene>
    <name evidence="9" type="ORF">JRO89_XS13G0002600</name>
</gene>
<evidence type="ECO:0000256" key="1">
    <source>
        <dbReference type="ARBA" id="ARBA00004141"/>
    </source>
</evidence>
<feature type="transmembrane region" description="Helical" evidence="7">
    <location>
        <begin position="275"/>
        <end position="294"/>
    </location>
</feature>
<dbReference type="Proteomes" id="UP000827721">
    <property type="component" value="Unassembled WGS sequence"/>
</dbReference>
<evidence type="ECO:0000256" key="2">
    <source>
        <dbReference type="ARBA" id="ARBA00009045"/>
    </source>
</evidence>
<comment type="caution">
    <text evidence="9">The sequence shown here is derived from an EMBL/GenBank/DDBJ whole genome shotgun (WGS) entry which is preliminary data.</text>
</comment>
<protein>
    <recommendedName>
        <fullName evidence="8">Peptidase S54 rhomboid domain-containing protein</fullName>
    </recommendedName>
</protein>
<evidence type="ECO:0000256" key="6">
    <source>
        <dbReference type="ARBA" id="ARBA00023136"/>
    </source>
</evidence>
<keyword evidence="4" id="KW-0378">Hydrolase</keyword>
<comment type="subcellular location">
    <subcellularLocation>
        <location evidence="1">Membrane</location>
        <topology evidence="1">Multi-pass membrane protein</topology>
    </subcellularLocation>
</comment>
<name>A0ABQ8H5N4_9ROSI</name>
<keyword evidence="5 7" id="KW-1133">Transmembrane helix</keyword>
<evidence type="ECO:0000256" key="4">
    <source>
        <dbReference type="ARBA" id="ARBA00022801"/>
    </source>
</evidence>
<evidence type="ECO:0000259" key="8">
    <source>
        <dbReference type="Pfam" id="PF01694"/>
    </source>
</evidence>
<feature type="transmembrane region" description="Helical" evidence="7">
    <location>
        <begin position="210"/>
        <end position="229"/>
    </location>
</feature>
<feature type="domain" description="Peptidase S54 rhomboid" evidence="8">
    <location>
        <begin position="170"/>
        <end position="324"/>
    </location>
</feature>
<evidence type="ECO:0000313" key="10">
    <source>
        <dbReference type="Proteomes" id="UP000827721"/>
    </source>
</evidence>
<dbReference type="EMBL" id="JAFEMO010000013">
    <property type="protein sequence ID" value="KAH7549237.1"/>
    <property type="molecule type" value="Genomic_DNA"/>
</dbReference>